<protein>
    <submittedName>
        <fullName evidence="2">Uncharacterized protein</fullName>
    </submittedName>
</protein>
<evidence type="ECO:0000256" key="1">
    <source>
        <dbReference type="SAM" id="MobiDB-lite"/>
    </source>
</evidence>
<dbReference type="AlphaFoldDB" id="A0A821UH31"/>
<dbReference type="OrthoDB" id="6910278at2759"/>
<proteinExistence type="predicted"/>
<dbReference type="EMBL" id="CAJOBZ010000031">
    <property type="protein sequence ID" value="CAF4889553.1"/>
    <property type="molecule type" value="Genomic_DNA"/>
</dbReference>
<feature type="compositionally biased region" description="Acidic residues" evidence="1">
    <location>
        <begin position="230"/>
        <end position="243"/>
    </location>
</feature>
<reference evidence="2" key="1">
    <citation type="submission" date="2021-02" db="EMBL/GenBank/DDBJ databases">
        <authorList>
            <person name="Steward A R."/>
        </authorList>
    </citation>
    <scope>NUCLEOTIDE SEQUENCE</scope>
</reference>
<evidence type="ECO:0000313" key="3">
    <source>
        <dbReference type="Proteomes" id="UP000663880"/>
    </source>
</evidence>
<evidence type="ECO:0000313" key="2">
    <source>
        <dbReference type="EMBL" id="CAF4889553.1"/>
    </source>
</evidence>
<feature type="region of interest" description="Disordered" evidence="1">
    <location>
        <begin position="215"/>
        <end position="251"/>
    </location>
</feature>
<dbReference type="Proteomes" id="UP000663880">
    <property type="component" value="Unassembled WGS sequence"/>
</dbReference>
<sequence length="251" mass="28523">MKQCNANSSIADILPDSSTFFLLANVSNAQGGSETTAARLVICTHRQLSSQQLQQKRTQRVFGNIERQIRQKEIILTPDESYETFRGVGTILRLGQDFDFYDWKISVKSVLKIPGSWHFQFNLSKRFMIRKDHNNRVAVKGEPNYDTDTINFGNVFKTGKTASDIEPTKLNVGAEVKPAKLQDINKLLVKHLGIEWRNRKFLNFFLNLLATDAGQPNDIPDSTQTHSSTETDDENTLMEEITDDQNSRLNV</sequence>
<accession>A0A821UH31</accession>
<comment type="caution">
    <text evidence="2">The sequence shown here is derived from an EMBL/GenBank/DDBJ whole genome shotgun (WGS) entry which is preliminary data.</text>
</comment>
<organism evidence="2 3">
    <name type="scientific">Pieris macdunnoughi</name>
    <dbReference type="NCBI Taxonomy" id="345717"/>
    <lineage>
        <taxon>Eukaryota</taxon>
        <taxon>Metazoa</taxon>
        <taxon>Ecdysozoa</taxon>
        <taxon>Arthropoda</taxon>
        <taxon>Hexapoda</taxon>
        <taxon>Insecta</taxon>
        <taxon>Pterygota</taxon>
        <taxon>Neoptera</taxon>
        <taxon>Endopterygota</taxon>
        <taxon>Lepidoptera</taxon>
        <taxon>Glossata</taxon>
        <taxon>Ditrysia</taxon>
        <taxon>Papilionoidea</taxon>
        <taxon>Pieridae</taxon>
        <taxon>Pierinae</taxon>
        <taxon>Pieris</taxon>
    </lineage>
</organism>
<keyword evidence="3" id="KW-1185">Reference proteome</keyword>
<gene>
    <name evidence="2" type="ORF">PMACD_LOCUS10335</name>
</gene>
<name>A0A821UH31_9NEOP</name>